<dbReference type="GO" id="GO:0006307">
    <property type="term" value="P:DNA alkylation repair"/>
    <property type="evidence" value="ECO:0007669"/>
    <property type="project" value="InterPro"/>
</dbReference>
<dbReference type="InterPro" id="IPR027450">
    <property type="entry name" value="AlkB-like"/>
</dbReference>
<dbReference type="InterPro" id="IPR037151">
    <property type="entry name" value="AlkB-like_sf"/>
</dbReference>
<protein>
    <recommendedName>
        <fullName evidence="2">Fe2OG dioxygenase domain-containing protein</fullName>
    </recommendedName>
</protein>
<dbReference type="GO" id="GO:0051213">
    <property type="term" value="F:dioxygenase activity"/>
    <property type="evidence" value="ECO:0007669"/>
    <property type="project" value="InterPro"/>
</dbReference>
<dbReference type="Pfam" id="PF13532">
    <property type="entry name" value="2OG-FeII_Oxy_2"/>
    <property type="match status" value="1"/>
</dbReference>
<organism evidence="3 4">
    <name type="scientific">Ectocarpus siliculosus</name>
    <name type="common">Brown alga</name>
    <name type="synonym">Conferva siliculosa</name>
    <dbReference type="NCBI Taxonomy" id="2880"/>
    <lineage>
        <taxon>Eukaryota</taxon>
        <taxon>Sar</taxon>
        <taxon>Stramenopiles</taxon>
        <taxon>Ochrophyta</taxon>
        <taxon>PX clade</taxon>
        <taxon>Phaeophyceae</taxon>
        <taxon>Ectocarpales</taxon>
        <taxon>Ectocarpaceae</taxon>
        <taxon>Ectocarpus</taxon>
    </lineage>
</organism>
<gene>
    <name evidence="3" type="ORF">Esi_0081_0103</name>
</gene>
<dbReference type="STRING" id="2880.D8LTC5"/>
<feature type="compositionally biased region" description="Basic residues" evidence="1">
    <location>
        <begin position="1"/>
        <end position="14"/>
    </location>
</feature>
<dbReference type="AlphaFoldDB" id="D8LTC5"/>
<feature type="compositionally biased region" description="Gly residues" evidence="1">
    <location>
        <begin position="464"/>
        <end position="475"/>
    </location>
</feature>
<accession>D8LTC5</accession>
<feature type="region of interest" description="Disordered" evidence="1">
    <location>
        <begin position="1"/>
        <end position="30"/>
    </location>
</feature>
<dbReference type="EMBL" id="FN649751">
    <property type="protein sequence ID" value="CBN77996.1"/>
    <property type="molecule type" value="Genomic_DNA"/>
</dbReference>
<evidence type="ECO:0000259" key="2">
    <source>
        <dbReference type="PROSITE" id="PS51471"/>
    </source>
</evidence>
<dbReference type="InterPro" id="IPR032854">
    <property type="entry name" value="ALKBH3"/>
</dbReference>
<dbReference type="Proteomes" id="UP000002630">
    <property type="component" value="Linkage Group LG26"/>
</dbReference>
<keyword evidence="4" id="KW-1185">Reference proteome</keyword>
<dbReference type="PANTHER" id="PTHR31212:SF4">
    <property type="entry name" value="ALPHA-KETOGLUTARATE-DEPENDENT DIOXYGENASE ALKB HOMOLOG 3"/>
    <property type="match status" value="1"/>
</dbReference>
<reference evidence="3 4" key="1">
    <citation type="journal article" date="2010" name="Nature">
        <title>The Ectocarpus genome and the independent evolution of multicellularity in brown algae.</title>
        <authorList>
            <person name="Cock J.M."/>
            <person name="Sterck L."/>
            <person name="Rouze P."/>
            <person name="Scornet D."/>
            <person name="Allen A.E."/>
            <person name="Amoutzias G."/>
            <person name="Anthouard V."/>
            <person name="Artiguenave F."/>
            <person name="Aury J.M."/>
            <person name="Badger J.H."/>
            <person name="Beszteri B."/>
            <person name="Billiau K."/>
            <person name="Bonnet E."/>
            <person name="Bothwell J.H."/>
            <person name="Bowler C."/>
            <person name="Boyen C."/>
            <person name="Brownlee C."/>
            <person name="Carrano C.J."/>
            <person name="Charrier B."/>
            <person name="Cho G.Y."/>
            <person name="Coelho S.M."/>
            <person name="Collen J."/>
            <person name="Corre E."/>
            <person name="Da Silva C."/>
            <person name="Delage L."/>
            <person name="Delaroque N."/>
            <person name="Dittami S.M."/>
            <person name="Doulbeau S."/>
            <person name="Elias M."/>
            <person name="Farnham G."/>
            <person name="Gachon C.M."/>
            <person name="Gschloessl B."/>
            <person name="Heesch S."/>
            <person name="Jabbari K."/>
            <person name="Jubin C."/>
            <person name="Kawai H."/>
            <person name="Kimura K."/>
            <person name="Kloareg B."/>
            <person name="Kupper F.C."/>
            <person name="Lang D."/>
            <person name="Le Bail A."/>
            <person name="Leblanc C."/>
            <person name="Lerouge P."/>
            <person name="Lohr M."/>
            <person name="Lopez P.J."/>
            <person name="Martens C."/>
            <person name="Maumus F."/>
            <person name="Michel G."/>
            <person name="Miranda-Saavedra D."/>
            <person name="Morales J."/>
            <person name="Moreau H."/>
            <person name="Motomura T."/>
            <person name="Nagasato C."/>
            <person name="Napoli C.A."/>
            <person name="Nelson D.R."/>
            <person name="Nyvall-Collen P."/>
            <person name="Peters A.F."/>
            <person name="Pommier C."/>
            <person name="Potin P."/>
            <person name="Poulain J."/>
            <person name="Quesneville H."/>
            <person name="Read B."/>
            <person name="Rensing S.A."/>
            <person name="Ritter A."/>
            <person name="Rousvoal S."/>
            <person name="Samanta M."/>
            <person name="Samson G."/>
            <person name="Schroeder D.C."/>
            <person name="Segurens B."/>
            <person name="Strittmatter M."/>
            <person name="Tonon T."/>
            <person name="Tregear J.W."/>
            <person name="Valentin K."/>
            <person name="von Dassow P."/>
            <person name="Yamagishi T."/>
            <person name="Van de Peer Y."/>
            <person name="Wincker P."/>
        </authorList>
    </citation>
    <scope>NUCLEOTIDE SEQUENCE [LARGE SCALE GENOMIC DNA]</scope>
    <source>
        <strain evidence="4">Ec32 / CCAP1310/4</strain>
    </source>
</reference>
<dbReference type="EMBL" id="FN649047">
    <property type="protein sequence ID" value="CBN77996.1"/>
    <property type="molecule type" value="Genomic_DNA"/>
</dbReference>
<name>D8LTC5_ECTSI</name>
<proteinExistence type="predicted"/>
<feature type="region of interest" description="Disordered" evidence="1">
    <location>
        <begin position="462"/>
        <end position="484"/>
    </location>
</feature>
<sequence length="484" mass="50816">MHARRGGKGRRRGRTGVSGSPRRAGAAANAVRETPSTAAALAALAVQHASHEDLLGVAYSHRAALRPGLLSQALLRLAKPLVQVSRQTAREAVLADPRLQALFLAASSPAAADGGETAAEPAAAGGTNQSLSGPQAADVVWACGLLQWLPADDDDGAAASGGHRRLAQLVALVARAASSKVGIDDGHVTNVLWALERLGVSKSPAEKKRKRKACEAEAARGAETPIAAPGCGAKAAVETEGKGGSGGGGVWEGDEAVEELRSRVENLPFRAIPSLFEGLRVEDFRDEVAFRRDEILLGGGKVLSESRLTAWQSSDGLPFAYSGKVMEPTSFSPNVLRLRDALYERTGVLYDGVLLNLYESRSSAMRYHSDPDVGTIWTQDTSVVSVGDTRQFALRRTLDHSPRGRHAFYLSSGDCVRMTDGCQRDYQHCVKVAKEEVGARISLVFKQSISGRERRRGVAAEGVAVGGGGSGGGSGTAADIAETP</sequence>
<dbReference type="InParanoid" id="D8LTC5"/>
<dbReference type="eggNOG" id="ENOG502S5VN">
    <property type="taxonomic scope" value="Eukaryota"/>
</dbReference>
<evidence type="ECO:0000313" key="3">
    <source>
        <dbReference type="EMBL" id="CBN77996.1"/>
    </source>
</evidence>
<evidence type="ECO:0000256" key="1">
    <source>
        <dbReference type="SAM" id="MobiDB-lite"/>
    </source>
</evidence>
<feature type="domain" description="Fe2OG dioxygenase" evidence="2">
    <location>
        <begin position="349"/>
        <end position="449"/>
    </location>
</feature>
<dbReference type="PANTHER" id="PTHR31212">
    <property type="entry name" value="ALPHA-KETOGLUTARATE-DEPENDENT DIOXYGENASE ALKB HOMOLOG 3"/>
    <property type="match status" value="1"/>
</dbReference>
<evidence type="ECO:0000313" key="4">
    <source>
        <dbReference type="Proteomes" id="UP000002630"/>
    </source>
</evidence>
<dbReference type="Gene3D" id="2.60.120.590">
    <property type="entry name" value="Alpha-ketoglutarate-dependent dioxygenase AlkB-like"/>
    <property type="match status" value="1"/>
</dbReference>
<dbReference type="SUPFAM" id="SSF51197">
    <property type="entry name" value="Clavaminate synthase-like"/>
    <property type="match status" value="1"/>
</dbReference>
<dbReference type="OrthoDB" id="545910at2759"/>
<dbReference type="InterPro" id="IPR005123">
    <property type="entry name" value="Oxoglu/Fe-dep_dioxygenase_dom"/>
</dbReference>
<dbReference type="PROSITE" id="PS51471">
    <property type="entry name" value="FE2OG_OXY"/>
    <property type="match status" value="1"/>
</dbReference>
<dbReference type="OMA" id="GACNDEY"/>